<accession>A0A7X8XUP3</accession>
<evidence type="ECO:0000256" key="2">
    <source>
        <dbReference type="ARBA" id="ARBA00022801"/>
    </source>
</evidence>
<dbReference type="Gene3D" id="3.30.70.2330">
    <property type="match status" value="1"/>
</dbReference>
<dbReference type="SMART" id="SM00910">
    <property type="entry name" value="HIRAN"/>
    <property type="match status" value="1"/>
</dbReference>
<keyword evidence="2" id="KW-0378">Hydrolase</keyword>
<evidence type="ECO:0000313" key="5">
    <source>
        <dbReference type="Proteomes" id="UP000585050"/>
    </source>
</evidence>
<dbReference type="InterPro" id="IPR014905">
    <property type="entry name" value="HIRAN"/>
</dbReference>
<name>A0A7X8XUP3_9BACT</name>
<dbReference type="RefSeq" id="WP_168881284.1">
    <property type="nucleotide sequence ID" value="NZ_JABAIL010000002.1"/>
</dbReference>
<evidence type="ECO:0000259" key="3">
    <source>
        <dbReference type="SMART" id="SM00910"/>
    </source>
</evidence>
<dbReference type="Pfam" id="PF08797">
    <property type="entry name" value="HIRAN"/>
    <property type="match status" value="1"/>
</dbReference>
<protein>
    <recommendedName>
        <fullName evidence="3">HIRAN domain-containing protein</fullName>
    </recommendedName>
</protein>
<dbReference type="EMBL" id="JABAIL010000002">
    <property type="protein sequence ID" value="NLR90558.1"/>
    <property type="molecule type" value="Genomic_DNA"/>
</dbReference>
<evidence type="ECO:0000256" key="1">
    <source>
        <dbReference type="ARBA" id="ARBA00022723"/>
    </source>
</evidence>
<evidence type="ECO:0000313" key="4">
    <source>
        <dbReference type="EMBL" id="NLR90558.1"/>
    </source>
</evidence>
<dbReference type="GO" id="GO:0008270">
    <property type="term" value="F:zinc ion binding"/>
    <property type="evidence" value="ECO:0007669"/>
    <property type="project" value="InterPro"/>
</dbReference>
<dbReference type="GO" id="GO:0003676">
    <property type="term" value="F:nucleic acid binding"/>
    <property type="evidence" value="ECO:0007669"/>
    <property type="project" value="InterPro"/>
</dbReference>
<dbReference type="AlphaFoldDB" id="A0A7X8XUP3"/>
<dbReference type="GO" id="GO:0016818">
    <property type="term" value="F:hydrolase activity, acting on acid anhydrides, in phosphorus-containing anhydrides"/>
    <property type="evidence" value="ECO:0007669"/>
    <property type="project" value="InterPro"/>
</dbReference>
<organism evidence="4 5">
    <name type="scientific">Flammeovirga agarivorans</name>
    <dbReference type="NCBI Taxonomy" id="2726742"/>
    <lineage>
        <taxon>Bacteria</taxon>
        <taxon>Pseudomonadati</taxon>
        <taxon>Bacteroidota</taxon>
        <taxon>Cytophagia</taxon>
        <taxon>Cytophagales</taxon>
        <taxon>Flammeovirgaceae</taxon>
        <taxon>Flammeovirga</taxon>
    </lineage>
</organism>
<gene>
    <name evidence="4" type="ORF">HGP29_05040</name>
</gene>
<keyword evidence="5" id="KW-1185">Reference proteome</keyword>
<dbReference type="Proteomes" id="UP000585050">
    <property type="component" value="Unassembled WGS sequence"/>
</dbReference>
<keyword evidence="1" id="KW-0479">Metal-binding</keyword>
<sequence>MVKPKSYSHDLLDNVEKELLFEGYLSGYRHYAEWDQEWEIMRHPLKLVRHSTNPFDQHAIAVFADSKMIGYVPKSSSEKISILIDKGASIYAELVDVFPNAETQKKVFFRIWNYKVTL</sequence>
<feature type="domain" description="HIRAN" evidence="3">
    <location>
        <begin position="18"/>
        <end position="115"/>
    </location>
</feature>
<reference evidence="4 5" key="1">
    <citation type="submission" date="2020-04" db="EMBL/GenBank/DDBJ databases">
        <title>Flammeovirga sp. SR4, a novel species isolated from seawater.</title>
        <authorList>
            <person name="Wang X."/>
        </authorList>
    </citation>
    <scope>NUCLEOTIDE SEQUENCE [LARGE SCALE GENOMIC DNA]</scope>
    <source>
        <strain evidence="4 5">SR4</strain>
    </source>
</reference>
<proteinExistence type="predicted"/>
<comment type="caution">
    <text evidence="4">The sequence shown here is derived from an EMBL/GenBank/DDBJ whole genome shotgun (WGS) entry which is preliminary data.</text>
</comment>